<dbReference type="GO" id="GO:0005524">
    <property type="term" value="F:ATP binding"/>
    <property type="evidence" value="ECO:0007669"/>
    <property type="project" value="UniProtKB-KW"/>
</dbReference>
<dbReference type="Pfam" id="PF00069">
    <property type="entry name" value="Pkinase"/>
    <property type="match status" value="1"/>
</dbReference>
<accession>A0A835MTK4</accession>
<keyword evidence="6" id="KW-0067">ATP-binding</keyword>
<dbReference type="EMBL" id="JADGMS010000007">
    <property type="protein sequence ID" value="KAF9678382.1"/>
    <property type="molecule type" value="Genomic_DNA"/>
</dbReference>
<feature type="signal peptide" evidence="12">
    <location>
        <begin position="1"/>
        <end position="23"/>
    </location>
</feature>
<evidence type="ECO:0000259" key="13">
    <source>
        <dbReference type="PROSITE" id="PS50011"/>
    </source>
</evidence>
<feature type="compositionally biased region" description="Pro residues" evidence="10">
    <location>
        <begin position="242"/>
        <end position="258"/>
    </location>
</feature>
<evidence type="ECO:0000313" key="14">
    <source>
        <dbReference type="EMBL" id="KAF9678382.1"/>
    </source>
</evidence>
<dbReference type="InterPro" id="IPR000719">
    <property type="entry name" value="Prot_kinase_dom"/>
</dbReference>
<evidence type="ECO:0000256" key="10">
    <source>
        <dbReference type="SAM" id="MobiDB-lite"/>
    </source>
</evidence>
<evidence type="ECO:0000256" key="9">
    <source>
        <dbReference type="ARBA" id="ARBA00023157"/>
    </source>
</evidence>
<evidence type="ECO:0000256" key="6">
    <source>
        <dbReference type="ARBA" id="ARBA00022840"/>
    </source>
</evidence>
<evidence type="ECO:0000256" key="7">
    <source>
        <dbReference type="ARBA" id="ARBA00022989"/>
    </source>
</evidence>
<dbReference type="PANTHER" id="PTHR45927">
    <property type="entry name" value="LYSM-DOMAIN RECEPTOR-LIKE KINASE-RELATED"/>
    <property type="match status" value="1"/>
</dbReference>
<dbReference type="Proteomes" id="UP000657918">
    <property type="component" value="Unassembled WGS sequence"/>
</dbReference>
<evidence type="ECO:0000256" key="11">
    <source>
        <dbReference type="SAM" id="Phobius"/>
    </source>
</evidence>
<keyword evidence="2" id="KW-1003">Cell membrane</keyword>
<keyword evidence="15" id="KW-1185">Reference proteome</keyword>
<dbReference type="GO" id="GO:0004672">
    <property type="term" value="F:protein kinase activity"/>
    <property type="evidence" value="ECO:0007669"/>
    <property type="project" value="InterPro"/>
</dbReference>
<evidence type="ECO:0000256" key="1">
    <source>
        <dbReference type="ARBA" id="ARBA00004162"/>
    </source>
</evidence>
<evidence type="ECO:0000256" key="8">
    <source>
        <dbReference type="ARBA" id="ARBA00023136"/>
    </source>
</evidence>
<organism evidence="14 15">
    <name type="scientific">Salix dunnii</name>
    <dbReference type="NCBI Taxonomy" id="1413687"/>
    <lineage>
        <taxon>Eukaryota</taxon>
        <taxon>Viridiplantae</taxon>
        <taxon>Streptophyta</taxon>
        <taxon>Embryophyta</taxon>
        <taxon>Tracheophyta</taxon>
        <taxon>Spermatophyta</taxon>
        <taxon>Magnoliopsida</taxon>
        <taxon>eudicotyledons</taxon>
        <taxon>Gunneridae</taxon>
        <taxon>Pentapetalae</taxon>
        <taxon>rosids</taxon>
        <taxon>fabids</taxon>
        <taxon>Malpighiales</taxon>
        <taxon>Salicaceae</taxon>
        <taxon>Saliceae</taxon>
        <taxon>Salix</taxon>
    </lineage>
</organism>
<protein>
    <recommendedName>
        <fullName evidence="13">Protein kinase domain-containing protein</fullName>
    </recommendedName>
</protein>
<dbReference type="SMART" id="SM00220">
    <property type="entry name" value="S_TKc"/>
    <property type="match status" value="1"/>
</dbReference>
<dbReference type="InterPro" id="IPR056561">
    <property type="entry name" value="NFP_LYK_LysM1"/>
</dbReference>
<evidence type="ECO:0000256" key="12">
    <source>
        <dbReference type="SAM" id="SignalP"/>
    </source>
</evidence>
<evidence type="ECO:0000256" key="2">
    <source>
        <dbReference type="ARBA" id="ARBA00022475"/>
    </source>
</evidence>
<dbReference type="PROSITE" id="PS50011">
    <property type="entry name" value="PROTEIN_KINASE_DOM"/>
    <property type="match status" value="1"/>
</dbReference>
<evidence type="ECO:0000256" key="5">
    <source>
        <dbReference type="ARBA" id="ARBA00022741"/>
    </source>
</evidence>
<dbReference type="Pfam" id="PF23472">
    <property type="entry name" value="LysM2_CERK1_LYK3_4_5"/>
    <property type="match status" value="1"/>
</dbReference>
<name>A0A835MTK4_9ROSI</name>
<dbReference type="Gene3D" id="3.30.200.20">
    <property type="entry name" value="Phosphorylase Kinase, domain 1"/>
    <property type="match status" value="1"/>
</dbReference>
<feature type="transmembrane region" description="Helical" evidence="11">
    <location>
        <begin position="269"/>
        <end position="295"/>
    </location>
</feature>
<dbReference type="InterPro" id="IPR056563">
    <property type="entry name" value="LysM3_LYK4_5"/>
</dbReference>
<reference evidence="14 15" key="1">
    <citation type="submission" date="2020-10" db="EMBL/GenBank/DDBJ databases">
        <title>Plant Genome Project.</title>
        <authorList>
            <person name="Zhang R.-G."/>
        </authorList>
    </citation>
    <scope>NUCLEOTIDE SEQUENCE [LARGE SCALE GENOMIC DNA]</scope>
    <source>
        <strain evidence="14">FAFU-HL-1</strain>
        <tissue evidence="14">Leaf</tissue>
    </source>
</reference>
<dbReference type="InterPro" id="IPR056562">
    <property type="entry name" value="LysM2_CERK1_LYK3_4_5"/>
</dbReference>
<evidence type="ECO:0000256" key="4">
    <source>
        <dbReference type="ARBA" id="ARBA00022729"/>
    </source>
</evidence>
<gene>
    <name evidence="14" type="ORF">SADUNF_Sadunf07G0029200</name>
</gene>
<keyword evidence="4 12" id="KW-0732">Signal</keyword>
<dbReference type="InterPro" id="IPR052611">
    <property type="entry name" value="Plant_RLK_LysM"/>
</dbReference>
<keyword evidence="5" id="KW-0547">Nucleotide-binding</keyword>
<keyword evidence="3 11" id="KW-0812">Transmembrane</keyword>
<feature type="domain" description="Protein kinase" evidence="13">
    <location>
        <begin position="334"/>
        <end position="624"/>
    </location>
</feature>
<proteinExistence type="predicted"/>
<keyword evidence="9" id="KW-1015">Disulfide bond</keyword>
<evidence type="ECO:0000313" key="15">
    <source>
        <dbReference type="Proteomes" id="UP000657918"/>
    </source>
</evidence>
<sequence>MSFRSVVSPFVLFILCCCSLIEAQQPYVGKGTTKCSNTENSALGYSCNGLNKSCQAYLIFRSQPPYTTVASISTLLGSDPSQVSQINSVSETTSFPTNQLVLVPVNCSCSGDYFQANASYVVQSGNTPFLIANDTYQGLSTCQAIKSQKRTRTVDIFSGETLIVPLRCACPTKNQSDLGIRYLLSYLVTWGDEVSTASVRFGADVGRALEANEISEQNPTIYPFTTLLIPLQNPPTSSQTVVPPPPPASPSPSPPPSSPNSDQSSSKTWVYVVVGVAGGIVLTLLIGTIIFFMFFRGSKKQPGPIIVSQSFEAHEKPHNRKLDEEPQDFLGSVYSIAQSINVYDYEDLKAATDNFSPSCWIKGSVFRGRINGDLVAIKNMNGDVSKEVDLLNKINHSNLIRLSGVCFNDGQWYLLYEYAVNGPLSDWIYVSSNEGKFLKFTQRIQIATDVATGLNYLHSFTNYPHVHKDIKSSNILLDSDLRAKIANFSLARSTNGPEGEFALTRHIVGTTGYMAPEYLENGVISTKLDVYAFGILTLEIMSGKEVAALYRGENRNLSDVLNGVLSEEGRLEESLSQLIDPSLQGNYPSGLAVLMVRLIVSCLNKNPSDRPAMDEIVQSLSVILTTSLAWQLSNNTSCYRSSNESPREQGT</sequence>
<dbReference type="AlphaFoldDB" id="A0A835MTK4"/>
<feature type="region of interest" description="Disordered" evidence="10">
    <location>
        <begin position="234"/>
        <end position="263"/>
    </location>
</feature>
<keyword evidence="7 11" id="KW-1133">Transmembrane helix</keyword>
<dbReference type="GO" id="GO:0005886">
    <property type="term" value="C:plasma membrane"/>
    <property type="evidence" value="ECO:0007669"/>
    <property type="project" value="UniProtKB-SubCell"/>
</dbReference>
<dbReference type="Pfam" id="PF23446">
    <property type="entry name" value="LysM1_NFP_LYK"/>
    <property type="match status" value="1"/>
</dbReference>
<keyword evidence="8 11" id="KW-0472">Membrane</keyword>
<comment type="subcellular location">
    <subcellularLocation>
        <location evidence="1">Cell membrane</location>
        <topology evidence="1">Single-pass membrane protein</topology>
    </subcellularLocation>
</comment>
<comment type="caution">
    <text evidence="14">The sequence shown here is derived from an EMBL/GenBank/DDBJ whole genome shotgun (WGS) entry which is preliminary data.</text>
</comment>
<dbReference type="GO" id="GO:0051707">
    <property type="term" value="P:response to other organism"/>
    <property type="evidence" value="ECO:0007669"/>
    <property type="project" value="UniProtKB-ARBA"/>
</dbReference>
<dbReference type="OrthoDB" id="4062651at2759"/>
<dbReference type="FunFam" id="1.10.510.10:FF:000468">
    <property type="entry name" value="PTI1-like tyrosine-protein kinase 3"/>
    <property type="match status" value="1"/>
</dbReference>
<dbReference type="InterPro" id="IPR011009">
    <property type="entry name" value="Kinase-like_dom_sf"/>
</dbReference>
<dbReference type="PANTHER" id="PTHR45927:SF11">
    <property type="entry name" value="LYSM DOMAIN RECEPTOR-LIKE KINASE 4"/>
    <property type="match status" value="1"/>
</dbReference>
<dbReference type="SUPFAM" id="SSF56112">
    <property type="entry name" value="Protein kinase-like (PK-like)"/>
    <property type="match status" value="1"/>
</dbReference>
<dbReference type="Gene3D" id="1.10.510.10">
    <property type="entry name" value="Transferase(Phosphotransferase) domain 1"/>
    <property type="match status" value="1"/>
</dbReference>
<evidence type="ECO:0000256" key="3">
    <source>
        <dbReference type="ARBA" id="ARBA00022692"/>
    </source>
</evidence>
<dbReference type="Pfam" id="PF23473">
    <property type="entry name" value="LysM3_LYK4_5"/>
    <property type="match status" value="1"/>
</dbReference>
<feature type="chain" id="PRO_5032904014" description="Protein kinase domain-containing protein" evidence="12">
    <location>
        <begin position="24"/>
        <end position="651"/>
    </location>
</feature>